<gene>
    <name evidence="2" type="ORF">SAMN02745110_00781</name>
</gene>
<organism evidence="2 3">
    <name type="scientific">Eubacterium ruminantium</name>
    <dbReference type="NCBI Taxonomy" id="42322"/>
    <lineage>
        <taxon>Bacteria</taxon>
        <taxon>Bacillati</taxon>
        <taxon>Bacillota</taxon>
        <taxon>Clostridia</taxon>
        <taxon>Eubacteriales</taxon>
        <taxon>Eubacteriaceae</taxon>
        <taxon>Eubacterium</taxon>
    </lineage>
</organism>
<evidence type="ECO:0008006" key="4">
    <source>
        <dbReference type="Google" id="ProtNLM"/>
    </source>
</evidence>
<dbReference type="Proteomes" id="UP000189857">
    <property type="component" value="Unassembled WGS sequence"/>
</dbReference>
<reference evidence="2 3" key="1">
    <citation type="submission" date="2017-02" db="EMBL/GenBank/DDBJ databases">
        <authorList>
            <person name="Peterson S.W."/>
        </authorList>
    </citation>
    <scope>NUCLEOTIDE SEQUENCE [LARGE SCALE GENOMIC DNA]</scope>
    <source>
        <strain evidence="2 3">ATCC 17233</strain>
    </source>
</reference>
<feature type="chain" id="PRO_5039027108" description="Cell wall binding repeat-containing protein" evidence="1">
    <location>
        <begin position="29"/>
        <end position="460"/>
    </location>
</feature>
<evidence type="ECO:0000256" key="1">
    <source>
        <dbReference type="SAM" id="SignalP"/>
    </source>
</evidence>
<sequence length="460" mass="51394">MKCIKRISKVCLGVLLALTLSISGLVQGADSRVEAAVLNSSYVAIRPYMKYGNYGSNGYESSDYWSCAGWVSRVLYTAGLGGKLGGYIPNFGDYAVASASGLEKFMRSDNHFTCVAYYNDDYGPNAANKLLSQIESGNIKAGDIIIYYGYGARIDNSGTREHASIILPDKFNGRTSNNNHYGEDRWGRQYIGHPTVAHSLNYQYGVEFYTPIDGHLYVDDATGYAVYRIKEGNILEGVEKPKLSNATKNTGEVKKATYNGVKAWRYVKNGKVDPSYTGFAPNQYGIWYLNNGRVDFSANGVFKGYVDGELAWWYVEGGKVTFKDTVAKNQYGWWYVNDGKVDFSFTGFEYNKYGLWYINSGKVNFGANGVYKGYVDGELAWWYVKNGEVTYTDTVAKNQYGWWAVTDGKVDFSVNGFAQNQYGWFVIEGGKVNFGVNGYRYGYVNGKYGIYKVKNGQVIK</sequence>
<dbReference type="OrthoDB" id="177750at2"/>
<dbReference type="Pfam" id="PF21540">
    <property type="entry name" value="Choline_bind_4"/>
    <property type="match status" value="6"/>
</dbReference>
<dbReference type="RefSeq" id="WP_078786576.1">
    <property type="nucleotide sequence ID" value="NZ_FMTO01000005.1"/>
</dbReference>
<proteinExistence type="predicted"/>
<keyword evidence="1" id="KW-0732">Signal</keyword>
<feature type="signal peptide" evidence="1">
    <location>
        <begin position="1"/>
        <end position="28"/>
    </location>
</feature>
<keyword evidence="3" id="KW-1185">Reference proteome</keyword>
<dbReference type="EMBL" id="FUXA01000005">
    <property type="protein sequence ID" value="SJZ52143.1"/>
    <property type="molecule type" value="Genomic_DNA"/>
</dbReference>
<evidence type="ECO:0000313" key="2">
    <source>
        <dbReference type="EMBL" id="SJZ52143.1"/>
    </source>
</evidence>
<accession>A0A1T4LBX8</accession>
<evidence type="ECO:0000313" key="3">
    <source>
        <dbReference type="Proteomes" id="UP000189857"/>
    </source>
</evidence>
<protein>
    <recommendedName>
        <fullName evidence="4">Cell wall binding repeat-containing protein</fullName>
    </recommendedName>
</protein>
<name>A0A1T4LBX8_9FIRM</name>
<dbReference type="InterPro" id="IPR048713">
    <property type="entry name" value="Choline_bind_rpt"/>
</dbReference>
<dbReference type="AlphaFoldDB" id="A0A1T4LBX8"/>